<proteinExistence type="predicted"/>
<accession>A0A8J2JG76</accession>
<name>A0A8J2JG76_9HEXA</name>
<evidence type="ECO:0000256" key="1">
    <source>
        <dbReference type="SAM" id="SignalP"/>
    </source>
</evidence>
<feature type="domain" description="Pacifastin" evidence="2">
    <location>
        <begin position="40"/>
        <end position="71"/>
    </location>
</feature>
<feature type="signal peptide" evidence="1">
    <location>
        <begin position="1"/>
        <end position="21"/>
    </location>
</feature>
<dbReference type="GO" id="GO:0030414">
    <property type="term" value="F:peptidase inhibitor activity"/>
    <property type="evidence" value="ECO:0007669"/>
    <property type="project" value="InterPro"/>
</dbReference>
<feature type="chain" id="PRO_5035244841" description="Pacifastin domain-containing protein" evidence="1">
    <location>
        <begin position="22"/>
        <end position="78"/>
    </location>
</feature>
<evidence type="ECO:0000259" key="2">
    <source>
        <dbReference type="Pfam" id="PF05375"/>
    </source>
</evidence>
<dbReference type="OrthoDB" id="10549162at2759"/>
<dbReference type="Pfam" id="PF05375">
    <property type="entry name" value="Pacifastin_I"/>
    <property type="match status" value="1"/>
</dbReference>
<protein>
    <recommendedName>
        <fullName evidence="2">Pacifastin domain-containing protein</fullName>
    </recommendedName>
</protein>
<evidence type="ECO:0000313" key="4">
    <source>
        <dbReference type="Proteomes" id="UP000708208"/>
    </source>
</evidence>
<evidence type="ECO:0000313" key="3">
    <source>
        <dbReference type="EMBL" id="CAG7639751.1"/>
    </source>
</evidence>
<comment type="caution">
    <text evidence="3">The sequence shown here is derived from an EMBL/GenBank/DDBJ whole genome shotgun (WGS) entry which is preliminary data.</text>
</comment>
<sequence length="78" mass="8433">MSATNFIVVALILSMTFLASGDPNPKPQDIGFGLLPGFSSCNKGQVYKPDDCNRCICRGGKYFCTYLACLDAPISFDN</sequence>
<dbReference type="Proteomes" id="UP000708208">
    <property type="component" value="Unassembled WGS sequence"/>
</dbReference>
<dbReference type="EMBL" id="CAJVCH010001593">
    <property type="protein sequence ID" value="CAG7639751.1"/>
    <property type="molecule type" value="Genomic_DNA"/>
</dbReference>
<organism evidence="3 4">
    <name type="scientific">Allacma fusca</name>
    <dbReference type="NCBI Taxonomy" id="39272"/>
    <lineage>
        <taxon>Eukaryota</taxon>
        <taxon>Metazoa</taxon>
        <taxon>Ecdysozoa</taxon>
        <taxon>Arthropoda</taxon>
        <taxon>Hexapoda</taxon>
        <taxon>Collembola</taxon>
        <taxon>Symphypleona</taxon>
        <taxon>Sminthuridae</taxon>
        <taxon>Allacma</taxon>
    </lineage>
</organism>
<keyword evidence="4" id="KW-1185">Reference proteome</keyword>
<dbReference type="InterPro" id="IPR008037">
    <property type="entry name" value="Pacifastin_dom"/>
</dbReference>
<reference evidence="3" key="1">
    <citation type="submission" date="2021-06" db="EMBL/GenBank/DDBJ databases">
        <authorList>
            <person name="Hodson N. C."/>
            <person name="Mongue J. A."/>
            <person name="Jaron S. K."/>
        </authorList>
    </citation>
    <scope>NUCLEOTIDE SEQUENCE</scope>
</reference>
<gene>
    <name evidence="3" type="ORF">AFUS01_LOCUS370</name>
</gene>
<keyword evidence="1" id="KW-0732">Signal</keyword>
<dbReference type="AlphaFoldDB" id="A0A8J2JG76"/>